<evidence type="ECO:0000313" key="10">
    <source>
        <dbReference type="Proteomes" id="UP000078555"/>
    </source>
</evidence>
<reference evidence="10" key="2">
    <citation type="submission" date="2016-05" db="EMBL/GenBank/DDBJ databases">
        <authorList>
            <person name="Naeem R."/>
        </authorList>
    </citation>
    <scope>NUCLEOTIDE SEQUENCE [LARGE SCALE GENOMIC DNA]</scope>
</reference>
<keyword evidence="3" id="KW-0408">Iron</keyword>
<dbReference type="PANTHER" id="PTHR19359">
    <property type="entry name" value="CYTOCHROME B5"/>
    <property type="match status" value="1"/>
</dbReference>
<accession>A0A1A8ZPI3</accession>
<name>A0A1A8ZPI3_PLAOA</name>
<comment type="similarity">
    <text evidence="4">Belongs to the cytochrome b5 family.</text>
</comment>
<organism evidence="8 9">
    <name type="scientific">Plasmodium ovale wallikeri</name>
    <dbReference type="NCBI Taxonomy" id="864142"/>
    <lineage>
        <taxon>Eukaryota</taxon>
        <taxon>Sar</taxon>
        <taxon>Alveolata</taxon>
        <taxon>Apicomplexa</taxon>
        <taxon>Aconoidasida</taxon>
        <taxon>Haemosporida</taxon>
        <taxon>Plasmodiidae</taxon>
        <taxon>Plasmodium</taxon>
        <taxon>Plasmodium (Plasmodium)</taxon>
    </lineage>
</organism>
<evidence type="ECO:0000256" key="2">
    <source>
        <dbReference type="ARBA" id="ARBA00022723"/>
    </source>
</evidence>
<evidence type="ECO:0000256" key="4">
    <source>
        <dbReference type="ARBA" id="ARBA00038168"/>
    </source>
</evidence>
<dbReference type="SMART" id="SM01117">
    <property type="entry name" value="Cyt-b5"/>
    <property type="match status" value="1"/>
</dbReference>
<keyword evidence="10" id="KW-1185">Reference proteome</keyword>
<evidence type="ECO:0000313" key="9">
    <source>
        <dbReference type="Proteomes" id="UP000078550"/>
    </source>
</evidence>
<reference evidence="9" key="1">
    <citation type="submission" date="2016-05" db="EMBL/GenBank/DDBJ databases">
        <authorList>
            <person name="Naeem Raeece"/>
        </authorList>
    </citation>
    <scope>NUCLEOTIDE SEQUENCE [LARGE SCALE GENOMIC DNA]</scope>
</reference>
<gene>
    <name evidence="7" type="ORF">POVWA1_051360</name>
    <name evidence="8" type="ORF">POVWA2_050610</name>
</gene>
<dbReference type="PANTHER" id="PTHR19359:SF146">
    <property type="entry name" value="B5, PUTATIVE-RELATED"/>
    <property type="match status" value="1"/>
</dbReference>
<dbReference type="Pfam" id="PF00173">
    <property type="entry name" value="Cyt-b5"/>
    <property type="match status" value="1"/>
</dbReference>
<dbReference type="InterPro" id="IPR036400">
    <property type="entry name" value="Cyt_B5-like_heme/steroid_sf"/>
</dbReference>
<protein>
    <submittedName>
        <fullName evidence="8">Heme/steroid binding domain containing protein</fullName>
    </submittedName>
</protein>
<evidence type="ECO:0000259" key="6">
    <source>
        <dbReference type="PROSITE" id="PS50255"/>
    </source>
</evidence>
<feature type="domain" description="Cytochrome b5 heme-binding" evidence="6">
    <location>
        <begin position="292"/>
        <end position="375"/>
    </location>
</feature>
<dbReference type="Proteomes" id="UP000078550">
    <property type="component" value="Unassembled WGS sequence"/>
</dbReference>
<evidence type="ECO:0000256" key="1">
    <source>
        <dbReference type="ARBA" id="ARBA00022617"/>
    </source>
</evidence>
<keyword evidence="2" id="KW-0479">Metal-binding</keyword>
<dbReference type="InterPro" id="IPR050668">
    <property type="entry name" value="Cytochrome_b5"/>
</dbReference>
<keyword evidence="1" id="KW-0349">Heme</keyword>
<dbReference type="GO" id="GO:0020037">
    <property type="term" value="F:heme binding"/>
    <property type="evidence" value="ECO:0007669"/>
    <property type="project" value="TreeGrafter"/>
</dbReference>
<dbReference type="PROSITE" id="PS50255">
    <property type="entry name" value="CYTOCHROME_B5_2"/>
    <property type="match status" value="1"/>
</dbReference>
<evidence type="ECO:0000313" key="8">
    <source>
        <dbReference type="EMBL" id="SBT45794.1"/>
    </source>
</evidence>
<dbReference type="GO" id="GO:0046872">
    <property type="term" value="F:metal ion binding"/>
    <property type="evidence" value="ECO:0007669"/>
    <property type="project" value="UniProtKB-KW"/>
</dbReference>
<dbReference type="EMBL" id="FLRE01000180">
    <property type="protein sequence ID" value="SBT45794.1"/>
    <property type="molecule type" value="Genomic_DNA"/>
</dbReference>
<evidence type="ECO:0000256" key="3">
    <source>
        <dbReference type="ARBA" id="ARBA00023004"/>
    </source>
</evidence>
<evidence type="ECO:0000313" key="7">
    <source>
        <dbReference type="EMBL" id="SBT45186.1"/>
    </source>
</evidence>
<dbReference type="GO" id="GO:0016020">
    <property type="term" value="C:membrane"/>
    <property type="evidence" value="ECO:0007669"/>
    <property type="project" value="TreeGrafter"/>
</dbReference>
<sequence>MNGWGRTEDSEDEEGEEAAEVLKEQPHPEEATTRTNSEKELRENTMQDANSIQVTNQVVREVKTEINKNANQWTLEICSDAEKNGHVNGDGEDERMIENIVEDQYLEENSNRSAFSRGVYSPPREGDNYSVCNVRNFPNECNACNFCEDVCFSALCKKCELKRKELYVKYKAYKKHNLRRCHNEIRRVIALSRKARESILFTRGKRRDNKRGDDMQSDWGERSEEVEATVKVNKIADVSQNKCNSQNAMCKTANRDDSPEKVNHGNNQDTYEMEEILHNDRRKDYRDYARYKGCYTNCEIRRHCKENDCWLVANGYVYDVTTTLSRHPGGINCILKKGGDDATVDYAFHSTYAQKNFWEPLKIESFPQYQLGKTRSGKVKLVAVRLRDKSGCSLLLLSHFGWATSVPPLPSDVELNRACVTFTIR</sequence>
<proteinExistence type="inferred from homology"/>
<dbReference type="SUPFAM" id="SSF55856">
    <property type="entry name" value="Cytochrome b5-like heme/steroid binding domain"/>
    <property type="match status" value="1"/>
</dbReference>
<feature type="compositionally biased region" description="Basic and acidic residues" evidence="5">
    <location>
        <begin position="20"/>
        <end position="45"/>
    </location>
</feature>
<feature type="compositionally biased region" description="Acidic residues" evidence="5">
    <location>
        <begin position="9"/>
        <end position="19"/>
    </location>
</feature>
<dbReference type="Proteomes" id="UP000078555">
    <property type="component" value="Unassembled WGS sequence"/>
</dbReference>
<dbReference type="Gene3D" id="3.10.120.10">
    <property type="entry name" value="Cytochrome b5-like heme/steroid binding domain"/>
    <property type="match status" value="1"/>
</dbReference>
<feature type="region of interest" description="Disordered" evidence="5">
    <location>
        <begin position="1"/>
        <end position="52"/>
    </location>
</feature>
<evidence type="ECO:0000256" key="5">
    <source>
        <dbReference type="SAM" id="MobiDB-lite"/>
    </source>
</evidence>
<dbReference type="EMBL" id="FLRD01000136">
    <property type="protein sequence ID" value="SBT45186.1"/>
    <property type="molecule type" value="Genomic_DNA"/>
</dbReference>
<reference evidence="8" key="3">
    <citation type="submission" date="2016-05" db="EMBL/GenBank/DDBJ databases">
        <authorList>
            <person name="Lavstsen T."/>
            <person name="Jespersen J.S."/>
        </authorList>
    </citation>
    <scope>NUCLEOTIDE SEQUENCE [LARGE SCALE GENOMIC DNA]</scope>
</reference>
<dbReference type="InterPro" id="IPR001199">
    <property type="entry name" value="Cyt_B5-like_heme/steroid-bd"/>
</dbReference>
<dbReference type="AlphaFoldDB" id="A0A1A8ZPI3"/>